<reference evidence="2 3" key="1">
    <citation type="submission" date="2016-07" db="EMBL/GenBank/DDBJ databases">
        <title>Pervasive Adenine N6-methylation of Active Genes in Fungi.</title>
        <authorList>
            <consortium name="DOE Joint Genome Institute"/>
            <person name="Mondo S.J."/>
            <person name="Dannebaum R.O."/>
            <person name="Kuo R.C."/>
            <person name="Labutti K."/>
            <person name="Haridas S."/>
            <person name="Kuo A."/>
            <person name="Salamov A."/>
            <person name="Ahrendt S.R."/>
            <person name="Lipzen A."/>
            <person name="Sullivan W."/>
            <person name="Andreopoulos W.B."/>
            <person name="Clum A."/>
            <person name="Lindquist E."/>
            <person name="Daum C."/>
            <person name="Ramamoorthy G.K."/>
            <person name="Gryganskyi A."/>
            <person name="Culley D."/>
            <person name="Magnuson J.K."/>
            <person name="James T.Y."/>
            <person name="O'Malley M.A."/>
            <person name="Stajich J.E."/>
            <person name="Spatafora J.W."/>
            <person name="Visel A."/>
            <person name="Grigoriev I.V."/>
        </authorList>
    </citation>
    <scope>NUCLEOTIDE SEQUENCE [LARGE SCALE GENOMIC DNA]</scope>
    <source>
        <strain evidence="2 3">JEL800</strain>
    </source>
</reference>
<evidence type="ECO:0000313" key="3">
    <source>
        <dbReference type="Proteomes" id="UP000193642"/>
    </source>
</evidence>
<sequence length="309" mass="34359">MLSIPAPLNGRYTLITHNPTQPPFKLWSKIHGTGPIKILFIMGLNTSHQNWSLQFEHFASLPDTNFSCLVFDNRGVGFSDTPAPPYSSGAMARDVLSLVESVGWTERVHVVGVSLGGMIAQEFVLGAWKGLVASLTLVSTHAGRVRTPVKGMVRVPYIASLNGLANTRATVDLMFPKEWLDQVRLGDGRRNRDWIMELFETRNSRVPAPRKQGSFGQLCAALSHYVDRERLMRIRGIPVFVATGTEDHLVDPVNSEYLAEVLEARIYRVFVGAGHSLIAQCANEFNLLLKGFVEEVEAELEAELERGFR</sequence>
<evidence type="ECO:0000313" key="2">
    <source>
        <dbReference type="EMBL" id="ORY40773.1"/>
    </source>
</evidence>
<dbReference type="InterPro" id="IPR029058">
    <property type="entry name" value="AB_hydrolase_fold"/>
</dbReference>
<dbReference type="Proteomes" id="UP000193642">
    <property type="component" value="Unassembled WGS sequence"/>
</dbReference>
<dbReference type="PANTHER" id="PTHR43433:SF5">
    <property type="entry name" value="AB HYDROLASE-1 DOMAIN-CONTAINING PROTEIN"/>
    <property type="match status" value="1"/>
</dbReference>
<dbReference type="AlphaFoldDB" id="A0A1Y2C148"/>
<name>A0A1Y2C148_9FUNG</name>
<dbReference type="OrthoDB" id="19657at2759"/>
<dbReference type="Pfam" id="PF00561">
    <property type="entry name" value="Abhydrolase_1"/>
    <property type="match status" value="1"/>
</dbReference>
<keyword evidence="2" id="KW-0378">Hydrolase</keyword>
<dbReference type="InterPro" id="IPR050471">
    <property type="entry name" value="AB_hydrolase"/>
</dbReference>
<proteinExistence type="predicted"/>
<dbReference type="Gene3D" id="3.40.50.1820">
    <property type="entry name" value="alpha/beta hydrolase"/>
    <property type="match status" value="1"/>
</dbReference>
<dbReference type="EMBL" id="MCGO01000034">
    <property type="protein sequence ID" value="ORY40773.1"/>
    <property type="molecule type" value="Genomic_DNA"/>
</dbReference>
<evidence type="ECO:0000259" key="1">
    <source>
        <dbReference type="Pfam" id="PF00561"/>
    </source>
</evidence>
<feature type="domain" description="AB hydrolase-1" evidence="1">
    <location>
        <begin position="38"/>
        <end position="277"/>
    </location>
</feature>
<dbReference type="GO" id="GO:0016787">
    <property type="term" value="F:hydrolase activity"/>
    <property type="evidence" value="ECO:0007669"/>
    <property type="project" value="UniProtKB-KW"/>
</dbReference>
<accession>A0A1Y2C148</accession>
<dbReference type="PANTHER" id="PTHR43433">
    <property type="entry name" value="HYDROLASE, ALPHA/BETA FOLD FAMILY PROTEIN"/>
    <property type="match status" value="1"/>
</dbReference>
<protein>
    <submittedName>
        <fullName evidence="2">Alpha/beta-hydrolase</fullName>
    </submittedName>
</protein>
<keyword evidence="3" id="KW-1185">Reference proteome</keyword>
<dbReference type="SUPFAM" id="SSF53474">
    <property type="entry name" value="alpha/beta-Hydrolases"/>
    <property type="match status" value="1"/>
</dbReference>
<comment type="caution">
    <text evidence="2">The sequence shown here is derived from an EMBL/GenBank/DDBJ whole genome shotgun (WGS) entry which is preliminary data.</text>
</comment>
<gene>
    <name evidence="2" type="ORF">BCR33DRAFT_719295</name>
</gene>
<organism evidence="2 3">
    <name type="scientific">Rhizoclosmatium globosum</name>
    <dbReference type="NCBI Taxonomy" id="329046"/>
    <lineage>
        <taxon>Eukaryota</taxon>
        <taxon>Fungi</taxon>
        <taxon>Fungi incertae sedis</taxon>
        <taxon>Chytridiomycota</taxon>
        <taxon>Chytridiomycota incertae sedis</taxon>
        <taxon>Chytridiomycetes</taxon>
        <taxon>Chytridiales</taxon>
        <taxon>Chytriomycetaceae</taxon>
        <taxon>Rhizoclosmatium</taxon>
    </lineage>
</organism>
<dbReference type="STRING" id="329046.A0A1Y2C148"/>
<dbReference type="InterPro" id="IPR000073">
    <property type="entry name" value="AB_hydrolase_1"/>
</dbReference>